<dbReference type="RefSeq" id="WP_275647937.1">
    <property type="nucleotide sequence ID" value="NZ_JARFVA010000001.1"/>
</dbReference>
<reference evidence="1 2" key="1">
    <citation type="submission" date="2023-03" db="EMBL/GenBank/DDBJ databases">
        <title>Muricauda XX sp. nov. and Muricauda XXX sp. nov., two novel species isolated from Okinawa Trough.</title>
        <authorList>
            <person name="Cao W."/>
            <person name="Deng X."/>
        </authorList>
    </citation>
    <scope>NUCLEOTIDE SEQUENCE [LARGE SCALE GENOMIC DNA]</scope>
    <source>
        <strain evidence="1 2">81s02</strain>
    </source>
</reference>
<keyword evidence="2" id="KW-1185">Reference proteome</keyword>
<organism evidence="1 2">
    <name type="scientific">Flagellimonas okinawensis</name>
    <dbReference type="NCBI Taxonomy" id="3031324"/>
    <lineage>
        <taxon>Bacteria</taxon>
        <taxon>Pseudomonadati</taxon>
        <taxon>Bacteroidota</taxon>
        <taxon>Flavobacteriia</taxon>
        <taxon>Flavobacteriales</taxon>
        <taxon>Flavobacteriaceae</taxon>
        <taxon>Flagellimonas</taxon>
    </lineage>
</organism>
<evidence type="ECO:0000313" key="2">
    <source>
        <dbReference type="Proteomes" id="UP001217083"/>
    </source>
</evidence>
<dbReference type="EMBL" id="JARFVA010000001">
    <property type="protein sequence ID" value="MDF0705821.1"/>
    <property type="molecule type" value="Genomic_DNA"/>
</dbReference>
<evidence type="ECO:0000313" key="1">
    <source>
        <dbReference type="EMBL" id="MDF0705821.1"/>
    </source>
</evidence>
<proteinExistence type="predicted"/>
<name>A0ABT5XJF9_9FLAO</name>
<accession>A0ABT5XJF9</accession>
<sequence length="184" mass="20846">MNSSKSKNQQLTGYEVLDKLDSLATRLNNLESKDCENIDEIVTINEQMRRIIEDIYSNNVLDELITAAHKETHQIVFASSEDKNVGVFSWESKLDCLGHNIKNIALFRSNNRVSTSSLYGKSMMYSEVSLLKNNNNKMLYQLKGTSHFGENKVNGYTISNGQLIESQIPNKAVSRQYANSTLEE</sequence>
<gene>
    <name evidence="1" type="ORF">PY091_01250</name>
</gene>
<protein>
    <submittedName>
        <fullName evidence="1">Uncharacterized protein</fullName>
    </submittedName>
</protein>
<dbReference type="Proteomes" id="UP001217083">
    <property type="component" value="Unassembled WGS sequence"/>
</dbReference>
<comment type="caution">
    <text evidence="1">The sequence shown here is derived from an EMBL/GenBank/DDBJ whole genome shotgun (WGS) entry which is preliminary data.</text>
</comment>